<protein>
    <submittedName>
        <fullName evidence="1">Uncharacterized protein</fullName>
    </submittedName>
</protein>
<name>A0AAV9UGB7_9PEZI</name>
<evidence type="ECO:0000313" key="1">
    <source>
        <dbReference type="EMBL" id="KAK6341177.1"/>
    </source>
</evidence>
<gene>
    <name evidence="1" type="ORF">TWF696_008264</name>
</gene>
<reference evidence="1 2" key="1">
    <citation type="submission" date="2019-10" db="EMBL/GenBank/DDBJ databases">
        <authorList>
            <person name="Palmer J.M."/>
        </authorList>
    </citation>
    <scope>NUCLEOTIDE SEQUENCE [LARGE SCALE GENOMIC DNA]</scope>
    <source>
        <strain evidence="1 2">TWF696</strain>
    </source>
</reference>
<evidence type="ECO:0000313" key="2">
    <source>
        <dbReference type="Proteomes" id="UP001375240"/>
    </source>
</evidence>
<proteinExistence type="predicted"/>
<accession>A0AAV9UGB7</accession>
<dbReference type="AlphaFoldDB" id="A0AAV9UGB7"/>
<sequence>MELCKDDLKPIDGVNEEWSAGNQYHPGTYEVELRTHQDPSNRSLHTRTYNVRAGTTLGAILDTVIGQRMHHFAFLPYTDRGSWKGCGDHTLHCWAALVRAGIITSPDSVEDPQVSLADEMMITYLTGGTHTAEMVGRGWWFQHDPVEDELTPEAILSNARPTYQFRAL</sequence>
<dbReference type="EMBL" id="JAVHNQ010000007">
    <property type="protein sequence ID" value="KAK6341177.1"/>
    <property type="molecule type" value="Genomic_DNA"/>
</dbReference>
<dbReference type="Proteomes" id="UP001375240">
    <property type="component" value="Unassembled WGS sequence"/>
</dbReference>
<comment type="caution">
    <text evidence="1">The sequence shown here is derived from an EMBL/GenBank/DDBJ whole genome shotgun (WGS) entry which is preliminary data.</text>
</comment>
<keyword evidence="2" id="KW-1185">Reference proteome</keyword>
<organism evidence="1 2">
    <name type="scientific">Orbilia brochopaga</name>
    <dbReference type="NCBI Taxonomy" id="3140254"/>
    <lineage>
        <taxon>Eukaryota</taxon>
        <taxon>Fungi</taxon>
        <taxon>Dikarya</taxon>
        <taxon>Ascomycota</taxon>
        <taxon>Pezizomycotina</taxon>
        <taxon>Orbiliomycetes</taxon>
        <taxon>Orbiliales</taxon>
        <taxon>Orbiliaceae</taxon>
        <taxon>Orbilia</taxon>
    </lineage>
</organism>